<evidence type="ECO:0000313" key="8">
    <source>
        <dbReference type="Proteomes" id="UP000285301"/>
    </source>
</evidence>
<dbReference type="EMBL" id="NCKU01001314">
    <property type="protein sequence ID" value="RWS12462.1"/>
    <property type="molecule type" value="Genomic_DNA"/>
</dbReference>
<dbReference type="InterPro" id="IPR011701">
    <property type="entry name" value="MFS"/>
</dbReference>
<dbReference type="PANTHER" id="PTHR23506:SF26">
    <property type="entry name" value="MFS-TYPE TRANSPORTER SLC18B1"/>
    <property type="match status" value="1"/>
</dbReference>
<feature type="transmembrane region" description="Helical" evidence="6">
    <location>
        <begin position="12"/>
        <end position="32"/>
    </location>
</feature>
<name>A0A3S4R770_9ACAR</name>
<sequence>MFVEDLSKVTSYLELAYGIGFLTGPAVGSALYSSFDYIAPFIFNGALILLILPFTLLSIHRTLKNLQLRKFENEEEEQSETRNATYGSLLSDIPILFMCLVNFIANVCIEFFEPILGLYLIELKMKPQAVGFMYLFRSVTVTLCSPIVGHLLPFFQNKYSFILLGSSLQILALILLGPVRFIGVVDKNIYLIAVGIVLNACSVSFVFIATYEIIVKRVAYLGFEMDMKTNALISSLNITPYFIGMTFGFLISGTFYANFGFSLSASILIPLPLIALILQIISLIRFKEELLTESNEMLPLNSSCGDTATTNAIDCGTHIPQESAYGSTH</sequence>
<proteinExistence type="predicted"/>
<keyword evidence="4 6" id="KW-1133">Transmembrane helix</keyword>
<dbReference type="Gene3D" id="1.20.1250.20">
    <property type="entry name" value="MFS general substrate transporter like domains"/>
    <property type="match status" value="1"/>
</dbReference>
<dbReference type="PANTHER" id="PTHR23506">
    <property type="entry name" value="GH10249P"/>
    <property type="match status" value="1"/>
</dbReference>
<dbReference type="SUPFAM" id="SSF103473">
    <property type="entry name" value="MFS general substrate transporter"/>
    <property type="match status" value="1"/>
</dbReference>
<keyword evidence="3 6" id="KW-0812">Transmembrane</keyword>
<evidence type="ECO:0000256" key="4">
    <source>
        <dbReference type="ARBA" id="ARBA00022989"/>
    </source>
</evidence>
<evidence type="ECO:0000313" key="7">
    <source>
        <dbReference type="EMBL" id="RWS12462.1"/>
    </source>
</evidence>
<dbReference type="InterPro" id="IPR050930">
    <property type="entry name" value="MFS_Vesicular_Transporter"/>
</dbReference>
<dbReference type="GO" id="GO:0022857">
    <property type="term" value="F:transmembrane transporter activity"/>
    <property type="evidence" value="ECO:0007669"/>
    <property type="project" value="InterPro"/>
</dbReference>
<evidence type="ECO:0000256" key="1">
    <source>
        <dbReference type="ARBA" id="ARBA00004141"/>
    </source>
</evidence>
<protein>
    <submittedName>
        <fullName evidence="7">MFS-type transporter SLC18B1-like isoform X1</fullName>
    </submittedName>
</protein>
<feature type="transmembrane region" description="Helical" evidence="6">
    <location>
        <begin position="189"/>
        <end position="215"/>
    </location>
</feature>
<gene>
    <name evidence="7" type="ORF">B4U79_17457</name>
</gene>
<accession>A0A3S4R770</accession>
<dbReference type="AlphaFoldDB" id="A0A3S4R770"/>
<comment type="caution">
    <text evidence="7">The sequence shown here is derived from an EMBL/GenBank/DDBJ whole genome shotgun (WGS) entry which is preliminary data.</text>
</comment>
<organism evidence="7 8">
    <name type="scientific">Dinothrombium tinctorium</name>
    <dbReference type="NCBI Taxonomy" id="1965070"/>
    <lineage>
        <taxon>Eukaryota</taxon>
        <taxon>Metazoa</taxon>
        <taxon>Ecdysozoa</taxon>
        <taxon>Arthropoda</taxon>
        <taxon>Chelicerata</taxon>
        <taxon>Arachnida</taxon>
        <taxon>Acari</taxon>
        <taxon>Acariformes</taxon>
        <taxon>Trombidiformes</taxon>
        <taxon>Prostigmata</taxon>
        <taxon>Anystina</taxon>
        <taxon>Parasitengona</taxon>
        <taxon>Trombidioidea</taxon>
        <taxon>Trombidiidae</taxon>
        <taxon>Dinothrombium</taxon>
    </lineage>
</organism>
<keyword evidence="2" id="KW-0813">Transport</keyword>
<dbReference type="Proteomes" id="UP000285301">
    <property type="component" value="Unassembled WGS sequence"/>
</dbReference>
<evidence type="ECO:0000256" key="6">
    <source>
        <dbReference type="SAM" id="Phobius"/>
    </source>
</evidence>
<evidence type="ECO:0000256" key="3">
    <source>
        <dbReference type="ARBA" id="ARBA00022692"/>
    </source>
</evidence>
<dbReference type="Pfam" id="PF07690">
    <property type="entry name" value="MFS_1"/>
    <property type="match status" value="1"/>
</dbReference>
<feature type="transmembrane region" description="Helical" evidence="6">
    <location>
        <begin position="236"/>
        <end position="257"/>
    </location>
</feature>
<keyword evidence="5 6" id="KW-0472">Membrane</keyword>
<evidence type="ECO:0000256" key="2">
    <source>
        <dbReference type="ARBA" id="ARBA00022448"/>
    </source>
</evidence>
<dbReference type="STRING" id="1965070.A0A3S4R770"/>
<evidence type="ECO:0000256" key="5">
    <source>
        <dbReference type="ARBA" id="ARBA00023136"/>
    </source>
</evidence>
<dbReference type="GO" id="GO:0016020">
    <property type="term" value="C:membrane"/>
    <property type="evidence" value="ECO:0007669"/>
    <property type="project" value="UniProtKB-SubCell"/>
</dbReference>
<feature type="transmembrane region" description="Helical" evidence="6">
    <location>
        <begin position="89"/>
        <end position="112"/>
    </location>
</feature>
<feature type="transmembrane region" description="Helical" evidence="6">
    <location>
        <begin position="161"/>
        <end position="183"/>
    </location>
</feature>
<keyword evidence="8" id="KW-1185">Reference proteome</keyword>
<dbReference type="InterPro" id="IPR036259">
    <property type="entry name" value="MFS_trans_sf"/>
</dbReference>
<comment type="subcellular location">
    <subcellularLocation>
        <location evidence="1">Membrane</location>
        <topology evidence="1">Multi-pass membrane protein</topology>
    </subcellularLocation>
</comment>
<feature type="transmembrane region" description="Helical" evidence="6">
    <location>
        <begin position="263"/>
        <end position="284"/>
    </location>
</feature>
<reference evidence="7 8" key="1">
    <citation type="journal article" date="2018" name="Gigascience">
        <title>Genomes of trombidid mites reveal novel predicted allergens and laterally-transferred genes associated with secondary metabolism.</title>
        <authorList>
            <person name="Dong X."/>
            <person name="Chaisiri K."/>
            <person name="Xia D."/>
            <person name="Armstrong S.D."/>
            <person name="Fang Y."/>
            <person name="Donnelly M.J."/>
            <person name="Kadowaki T."/>
            <person name="McGarry J.W."/>
            <person name="Darby A.C."/>
            <person name="Makepeace B.L."/>
        </authorList>
    </citation>
    <scope>NUCLEOTIDE SEQUENCE [LARGE SCALE GENOMIC DNA]</scope>
    <source>
        <strain evidence="7">UoL-WK</strain>
    </source>
</reference>
<feature type="transmembrane region" description="Helical" evidence="6">
    <location>
        <begin position="38"/>
        <end position="59"/>
    </location>
</feature>
<dbReference type="OrthoDB" id="5086884at2759"/>
<feature type="transmembrane region" description="Helical" evidence="6">
    <location>
        <begin position="132"/>
        <end position="154"/>
    </location>
</feature>